<gene>
    <name evidence="3" type="ORF">Hamer_G000397</name>
    <name evidence="2" type="ORF">Hamer_G027440</name>
</gene>
<reference evidence="3" key="1">
    <citation type="journal article" date="2021" name="Sci. Adv.">
        <title>The American lobster genome reveals insights on longevity, neural, and immune adaptations.</title>
        <authorList>
            <person name="Polinski J.M."/>
            <person name="Zimin A.V."/>
            <person name="Clark K.F."/>
            <person name="Kohn A.B."/>
            <person name="Sadowski N."/>
            <person name="Timp W."/>
            <person name="Ptitsyn A."/>
            <person name="Khanna P."/>
            <person name="Romanova D.Y."/>
            <person name="Williams P."/>
            <person name="Greenwood S.J."/>
            <person name="Moroz L.L."/>
            <person name="Walt D.R."/>
            <person name="Bodnar A.G."/>
        </authorList>
    </citation>
    <scope>NUCLEOTIDE SEQUENCE</scope>
    <source>
        <strain evidence="3">GMGI-L3</strain>
    </source>
</reference>
<accession>A0A8J5TTW7</accession>
<evidence type="ECO:0000313" key="3">
    <source>
        <dbReference type="EMBL" id="KAG7177153.1"/>
    </source>
</evidence>
<protein>
    <submittedName>
        <fullName evidence="3">Uncharacterized protein</fullName>
    </submittedName>
</protein>
<sequence length="88" mass="10062">MLEMIKSGARTCELMLEDLQEIIGQHQQQPTNEEMLEEEGDQQEEQQATQEDDVKAGELTTRKLTEVLTTITRLSEQLQKNTMTGLIL</sequence>
<organism evidence="3 4">
    <name type="scientific">Homarus americanus</name>
    <name type="common">American lobster</name>
    <dbReference type="NCBI Taxonomy" id="6706"/>
    <lineage>
        <taxon>Eukaryota</taxon>
        <taxon>Metazoa</taxon>
        <taxon>Ecdysozoa</taxon>
        <taxon>Arthropoda</taxon>
        <taxon>Crustacea</taxon>
        <taxon>Multicrustacea</taxon>
        <taxon>Malacostraca</taxon>
        <taxon>Eumalacostraca</taxon>
        <taxon>Eucarida</taxon>
        <taxon>Decapoda</taxon>
        <taxon>Pleocyemata</taxon>
        <taxon>Astacidea</taxon>
        <taxon>Nephropoidea</taxon>
        <taxon>Nephropidae</taxon>
        <taxon>Homarus</taxon>
    </lineage>
</organism>
<feature type="compositionally biased region" description="Acidic residues" evidence="1">
    <location>
        <begin position="34"/>
        <end position="44"/>
    </location>
</feature>
<keyword evidence="4" id="KW-1185">Reference proteome</keyword>
<name>A0A8J5TTW7_HOMAM</name>
<evidence type="ECO:0000256" key="1">
    <source>
        <dbReference type="SAM" id="MobiDB-lite"/>
    </source>
</evidence>
<feature type="region of interest" description="Disordered" evidence="1">
    <location>
        <begin position="24"/>
        <end position="58"/>
    </location>
</feature>
<dbReference type="AlphaFoldDB" id="A0A8J5TTW7"/>
<proteinExistence type="predicted"/>
<comment type="caution">
    <text evidence="3">The sequence shown here is derived from an EMBL/GenBank/DDBJ whole genome shotgun (WGS) entry which is preliminary data.</text>
</comment>
<dbReference type="Proteomes" id="UP000747542">
    <property type="component" value="Unassembled WGS sequence"/>
</dbReference>
<dbReference type="EMBL" id="JAHLQT010002534">
    <property type="protein sequence ID" value="KAG7177153.1"/>
    <property type="molecule type" value="Genomic_DNA"/>
</dbReference>
<evidence type="ECO:0000313" key="4">
    <source>
        <dbReference type="Proteomes" id="UP000747542"/>
    </source>
</evidence>
<dbReference type="EMBL" id="JAHLQT010011626">
    <property type="protein sequence ID" value="KAG7172156.1"/>
    <property type="molecule type" value="Genomic_DNA"/>
</dbReference>
<evidence type="ECO:0000313" key="2">
    <source>
        <dbReference type="EMBL" id="KAG7172156.1"/>
    </source>
</evidence>